<dbReference type="Proteomes" id="UP000326202">
    <property type="component" value="Chromosome"/>
</dbReference>
<dbReference type="InterPro" id="IPR019734">
    <property type="entry name" value="TPR_rpt"/>
</dbReference>
<proteinExistence type="predicted"/>
<gene>
    <name evidence="6" type="ORF">FRZ44_28570</name>
</gene>
<dbReference type="Pfam" id="PF14559">
    <property type="entry name" value="TPR_19"/>
    <property type="match status" value="2"/>
</dbReference>
<dbReference type="Gene3D" id="1.25.40.10">
    <property type="entry name" value="Tetratricopeptide repeat domain"/>
    <property type="match status" value="1"/>
</dbReference>
<keyword evidence="7" id="KW-1185">Reference proteome</keyword>
<dbReference type="KEGG" id="htq:FRZ44_28570"/>
<name>A0A5J6MJW7_9PROT</name>
<feature type="domain" description="Cytochrome c-552/4" evidence="5">
    <location>
        <begin position="51"/>
        <end position="77"/>
    </location>
</feature>
<dbReference type="Gene3D" id="1.10.1130.10">
    <property type="entry name" value="Flavocytochrome C3, Chain A"/>
    <property type="match status" value="2"/>
</dbReference>
<feature type="repeat" description="TPR" evidence="2">
    <location>
        <begin position="601"/>
        <end position="634"/>
    </location>
</feature>
<dbReference type="PANTHER" id="PTHR35038:SF8">
    <property type="entry name" value="C-TYPE POLYHEME CYTOCHROME OMCC"/>
    <property type="match status" value="1"/>
</dbReference>
<dbReference type="InterPro" id="IPR036280">
    <property type="entry name" value="Multihaem_cyt_sf"/>
</dbReference>
<sequence>MRILCYLVGAMISVPRRNAFATIIVSALCVLSPLAAKAQADAPASFVGAKVCASCHAPETALWEQSHHEKAMAVADETSVLGDFNDATLTHYGVTSRFFKKDGKFHVRTDGPDGSLQDYQIAYTFGVYPLQQYLIAFPGGRYQALGIAWDSRPSEQGGQRWFHLYPDQEIKAGDPLHWTGLNQTWNYMCADCHSTDLRKNFDLTTNSYRTSWADINVACEACHGPGSRHVAWAEAKASGAVTDASYGDLKGLLVPLRDQGGGHWEINADSGMPVRSGPPPISLQIDTCARCHSRRYEIAPQFSYGQPLLDSEQPSLLTADLYHSDGQILGEVYEYGSFLQSVMGQKGVLCSDCHDPHSLQLRAPGNQVCGQCHLPAKFDTELHTHHPAASAGSQCVNCHMPTRTYMMVDPRRDHSIRIPRPDLSVTLGTPNACNSCHTDRSAQWAADAVAQWYGAGRRLETTYGSVIDAGRKGLPGARSELAALAIDQSKPAIVRATAISLLTPFAGSITPEMATAYLGALQDEDPLVRAAAVDALDPFSVRDRLPLVTPLLSDKVHAVRIAAARSLASVPAAAFTPEQKVDLDRARGDLIAGEMASADRPEAHISLGAFYAQSGEFAEAETAYRQALLLDPHFTPALVNLADLYRQLHRDAEAGPLLQQAIAIDPQDAAAHESLGLLAARQGQLPDALTHLQKASELAPDNGHYAYVYAVALNSSGKTADALAALKRAHQQNPSSFEVLYALVTISRDAGDREAALGFARQLVEIAPGNRDAQALLGSLTGQ</sequence>
<dbReference type="InterPro" id="IPR023155">
    <property type="entry name" value="Cyt_c-552/4"/>
</dbReference>
<feature type="domain" description="Doubled CXXCH motif" evidence="4">
    <location>
        <begin position="350"/>
        <end position="374"/>
    </location>
</feature>
<dbReference type="InterPro" id="IPR011990">
    <property type="entry name" value="TPR-like_helical_dom_sf"/>
</dbReference>
<evidence type="ECO:0000256" key="3">
    <source>
        <dbReference type="SAM" id="SignalP"/>
    </source>
</evidence>
<feature type="signal peptide" evidence="3">
    <location>
        <begin position="1"/>
        <end position="21"/>
    </location>
</feature>
<dbReference type="Pfam" id="PF13435">
    <property type="entry name" value="Cytochrome_C554"/>
    <property type="match status" value="2"/>
</dbReference>
<dbReference type="InterPro" id="IPR051829">
    <property type="entry name" value="Multiheme_Cytochr_ET"/>
</dbReference>
<dbReference type="SUPFAM" id="SSF48695">
    <property type="entry name" value="Multiheme cytochromes"/>
    <property type="match status" value="1"/>
</dbReference>
<dbReference type="RefSeq" id="WP_151177807.1">
    <property type="nucleotide sequence ID" value="NZ_CP042906.1"/>
</dbReference>
<feature type="repeat" description="TPR" evidence="2">
    <location>
        <begin position="635"/>
        <end position="668"/>
    </location>
</feature>
<feature type="domain" description="Cytochrome c-552/4" evidence="5">
    <location>
        <begin position="184"/>
        <end position="224"/>
    </location>
</feature>
<accession>A0A5J6MJW7</accession>
<dbReference type="PROSITE" id="PS50005">
    <property type="entry name" value="TPR"/>
    <property type="match status" value="3"/>
</dbReference>
<dbReference type="AlphaFoldDB" id="A0A5J6MJW7"/>
<evidence type="ECO:0000256" key="2">
    <source>
        <dbReference type="PROSITE-ProRule" id="PRU00339"/>
    </source>
</evidence>
<feature type="repeat" description="TPR" evidence="2">
    <location>
        <begin position="669"/>
        <end position="702"/>
    </location>
</feature>
<dbReference type="SMART" id="SM00028">
    <property type="entry name" value="TPR"/>
    <property type="match status" value="5"/>
</dbReference>
<dbReference type="Gene3D" id="1.25.10.10">
    <property type="entry name" value="Leucine-rich Repeat Variant"/>
    <property type="match status" value="1"/>
</dbReference>
<keyword evidence="1 3" id="KW-0732">Signal</keyword>
<dbReference type="InterPro" id="IPR010177">
    <property type="entry name" value="Paired_CXXCH_1"/>
</dbReference>
<dbReference type="PROSITE" id="PS50293">
    <property type="entry name" value="TPR_REGION"/>
    <property type="match status" value="1"/>
</dbReference>
<feature type="chain" id="PRO_5023848487" evidence="3">
    <location>
        <begin position="22"/>
        <end position="783"/>
    </location>
</feature>
<dbReference type="OrthoDB" id="9814800at2"/>
<dbReference type="Pfam" id="PF09699">
    <property type="entry name" value="Paired_CXXCH_1"/>
    <property type="match status" value="1"/>
</dbReference>
<dbReference type="Pfam" id="PF13646">
    <property type="entry name" value="HEAT_2"/>
    <property type="match status" value="1"/>
</dbReference>
<dbReference type="SUPFAM" id="SSF48452">
    <property type="entry name" value="TPR-like"/>
    <property type="match status" value="1"/>
</dbReference>
<protein>
    <submittedName>
        <fullName evidence="6">Uncharacterized protein</fullName>
    </submittedName>
</protein>
<dbReference type="PANTHER" id="PTHR35038">
    <property type="entry name" value="DISSIMILATORY SULFITE REDUCTASE SIRA"/>
    <property type="match status" value="1"/>
</dbReference>
<reference evidence="6 7" key="1">
    <citation type="submission" date="2019-08" db="EMBL/GenBank/DDBJ databases">
        <title>Hyperibacter terrae gen. nov., sp. nov. and Hyperibacter viscosus sp. nov., two new members in the family Rhodospirillaceae isolated from the rhizosphere of Hypericum perforatum.</title>
        <authorList>
            <person name="Noviana Z."/>
        </authorList>
    </citation>
    <scope>NUCLEOTIDE SEQUENCE [LARGE SCALE GENOMIC DNA]</scope>
    <source>
        <strain evidence="6 7">R5913</strain>
    </source>
</reference>
<evidence type="ECO:0000313" key="7">
    <source>
        <dbReference type="Proteomes" id="UP000326202"/>
    </source>
</evidence>
<dbReference type="EMBL" id="CP042906">
    <property type="protein sequence ID" value="QEX17557.1"/>
    <property type="molecule type" value="Genomic_DNA"/>
</dbReference>
<evidence type="ECO:0000256" key="1">
    <source>
        <dbReference type="ARBA" id="ARBA00022729"/>
    </source>
</evidence>
<evidence type="ECO:0000259" key="5">
    <source>
        <dbReference type="Pfam" id="PF13435"/>
    </source>
</evidence>
<keyword evidence="2" id="KW-0802">TPR repeat</keyword>
<organism evidence="6 7">
    <name type="scientific">Hypericibacter terrae</name>
    <dbReference type="NCBI Taxonomy" id="2602015"/>
    <lineage>
        <taxon>Bacteria</taxon>
        <taxon>Pseudomonadati</taxon>
        <taxon>Pseudomonadota</taxon>
        <taxon>Alphaproteobacteria</taxon>
        <taxon>Rhodospirillales</taxon>
        <taxon>Dongiaceae</taxon>
        <taxon>Hypericibacter</taxon>
    </lineage>
</organism>
<dbReference type="GO" id="GO:0016491">
    <property type="term" value="F:oxidoreductase activity"/>
    <property type="evidence" value="ECO:0007669"/>
    <property type="project" value="TreeGrafter"/>
</dbReference>
<evidence type="ECO:0000259" key="4">
    <source>
        <dbReference type="Pfam" id="PF09699"/>
    </source>
</evidence>
<dbReference type="InterPro" id="IPR011989">
    <property type="entry name" value="ARM-like"/>
</dbReference>
<evidence type="ECO:0000313" key="6">
    <source>
        <dbReference type="EMBL" id="QEX17557.1"/>
    </source>
</evidence>